<evidence type="ECO:0000313" key="1">
    <source>
        <dbReference type="EMBL" id="CAH1266835.1"/>
    </source>
</evidence>
<name>A0A8K0EXH7_BRALA</name>
<sequence length="229" mass="25815">MPVGRTALINMFAGLQSNQANKSGLSLKKVQERLLDNMQSVAGGRLGAVLRHLSKMSPHKPLNVLPCQISTQVTDRMLSGVNVVSKDTVSCSHVFRPWDFDDFERLVPLGTIVNQMVLTSYLIGKHYFFQPPKERNNEPVFSLAPYIWYCMDCATLGARSGAYSVLSGDLAKYNLKMLEVLYQNESLEGDILDIESWEDQDSPDTLRFQVKKGNENITQLTMQFYLQTV</sequence>
<dbReference type="OrthoDB" id="6278306at2759"/>
<gene>
    <name evidence="1" type="primary">Hypp3583</name>
    <name evidence="1" type="ORF">BLAG_LOCUS20352</name>
</gene>
<keyword evidence="2" id="KW-1185">Reference proteome</keyword>
<evidence type="ECO:0000313" key="2">
    <source>
        <dbReference type="Proteomes" id="UP000838412"/>
    </source>
</evidence>
<dbReference type="AlphaFoldDB" id="A0A8K0EXH7"/>
<protein>
    <submittedName>
        <fullName evidence="1">Hypp3583 protein</fullName>
    </submittedName>
</protein>
<dbReference type="PANTHER" id="PTHR34487">
    <property type="entry name" value="ACYL-ACP THIOESTERASE"/>
    <property type="match status" value="1"/>
</dbReference>
<organism evidence="1 2">
    <name type="scientific">Branchiostoma lanceolatum</name>
    <name type="common">Common lancelet</name>
    <name type="synonym">Amphioxus lanceolatum</name>
    <dbReference type="NCBI Taxonomy" id="7740"/>
    <lineage>
        <taxon>Eukaryota</taxon>
        <taxon>Metazoa</taxon>
        <taxon>Chordata</taxon>
        <taxon>Cephalochordata</taxon>
        <taxon>Leptocardii</taxon>
        <taxon>Amphioxiformes</taxon>
        <taxon>Branchiostomatidae</taxon>
        <taxon>Branchiostoma</taxon>
    </lineage>
</organism>
<dbReference type="Proteomes" id="UP000838412">
    <property type="component" value="Chromosome 6"/>
</dbReference>
<dbReference type="PANTHER" id="PTHR34487:SF1">
    <property type="entry name" value="ACYL-ACP THIOESTERASE"/>
    <property type="match status" value="1"/>
</dbReference>
<reference evidence="1" key="1">
    <citation type="submission" date="2022-01" db="EMBL/GenBank/DDBJ databases">
        <authorList>
            <person name="Braso-Vives M."/>
        </authorList>
    </citation>
    <scope>NUCLEOTIDE SEQUENCE</scope>
</reference>
<proteinExistence type="predicted"/>
<dbReference type="EMBL" id="OV696691">
    <property type="protein sequence ID" value="CAH1266835.1"/>
    <property type="molecule type" value="Genomic_DNA"/>
</dbReference>
<accession>A0A8K0EXH7</accession>